<protein>
    <submittedName>
        <fullName evidence="2">Uncharacterized protein</fullName>
    </submittedName>
</protein>
<dbReference type="Proteomes" id="UP000008177">
    <property type="component" value="Unplaced contigs"/>
</dbReference>
<dbReference type="HOGENOM" id="CLU_3207519_0_0_1"/>
<dbReference type="InParanoid" id="G2XW13"/>
<feature type="region of interest" description="Disordered" evidence="1">
    <location>
        <begin position="22"/>
        <end position="45"/>
    </location>
</feature>
<reference evidence="3" key="1">
    <citation type="journal article" date="2011" name="PLoS Genet.">
        <title>Genomic analysis of the necrotrophic fungal pathogens Sclerotinia sclerotiorum and Botrytis cinerea.</title>
        <authorList>
            <person name="Amselem J."/>
            <person name="Cuomo C.A."/>
            <person name="van Kan J.A."/>
            <person name="Viaud M."/>
            <person name="Benito E.P."/>
            <person name="Couloux A."/>
            <person name="Coutinho P.M."/>
            <person name="de Vries R.P."/>
            <person name="Dyer P.S."/>
            <person name="Fillinger S."/>
            <person name="Fournier E."/>
            <person name="Gout L."/>
            <person name="Hahn M."/>
            <person name="Kohn L."/>
            <person name="Lapalu N."/>
            <person name="Plummer K.M."/>
            <person name="Pradier J.M."/>
            <person name="Quevillon E."/>
            <person name="Sharon A."/>
            <person name="Simon A."/>
            <person name="ten Have A."/>
            <person name="Tudzynski B."/>
            <person name="Tudzynski P."/>
            <person name="Wincker P."/>
            <person name="Andrew M."/>
            <person name="Anthouard V."/>
            <person name="Beever R.E."/>
            <person name="Beffa R."/>
            <person name="Benoit I."/>
            <person name="Bouzid O."/>
            <person name="Brault B."/>
            <person name="Chen Z."/>
            <person name="Choquer M."/>
            <person name="Collemare J."/>
            <person name="Cotton P."/>
            <person name="Danchin E.G."/>
            <person name="Da Silva C."/>
            <person name="Gautier A."/>
            <person name="Giraud C."/>
            <person name="Giraud T."/>
            <person name="Gonzalez C."/>
            <person name="Grossetete S."/>
            <person name="Guldener U."/>
            <person name="Henrissat B."/>
            <person name="Howlett B.J."/>
            <person name="Kodira C."/>
            <person name="Kretschmer M."/>
            <person name="Lappartient A."/>
            <person name="Leroch M."/>
            <person name="Levis C."/>
            <person name="Mauceli E."/>
            <person name="Neuveglise C."/>
            <person name="Oeser B."/>
            <person name="Pearson M."/>
            <person name="Poulain J."/>
            <person name="Poussereau N."/>
            <person name="Quesneville H."/>
            <person name="Rascle C."/>
            <person name="Schumacher J."/>
            <person name="Segurens B."/>
            <person name="Sexton A."/>
            <person name="Silva E."/>
            <person name="Sirven C."/>
            <person name="Soanes D.M."/>
            <person name="Talbot N.J."/>
            <person name="Templeton M."/>
            <person name="Yandava C."/>
            <person name="Yarden O."/>
            <person name="Zeng Q."/>
            <person name="Rollins J.A."/>
            <person name="Lebrun M.H."/>
            <person name="Dickman M."/>
        </authorList>
    </citation>
    <scope>NUCLEOTIDE SEQUENCE [LARGE SCALE GENOMIC DNA]</scope>
    <source>
        <strain evidence="3">T4</strain>
    </source>
</reference>
<accession>G2XW13</accession>
<proteinExistence type="predicted"/>
<evidence type="ECO:0000313" key="2">
    <source>
        <dbReference type="EMBL" id="CCD44683.1"/>
    </source>
</evidence>
<feature type="compositionally biased region" description="Polar residues" evidence="1">
    <location>
        <begin position="32"/>
        <end position="45"/>
    </location>
</feature>
<evidence type="ECO:0000313" key="3">
    <source>
        <dbReference type="Proteomes" id="UP000008177"/>
    </source>
</evidence>
<dbReference type="EMBL" id="FQ790271">
    <property type="protein sequence ID" value="CCD44683.1"/>
    <property type="molecule type" value="Genomic_DNA"/>
</dbReference>
<dbReference type="AlphaFoldDB" id="G2XW13"/>
<evidence type="ECO:0000256" key="1">
    <source>
        <dbReference type="SAM" id="MobiDB-lite"/>
    </source>
</evidence>
<name>G2XW13_BOTF4</name>
<sequence>MCWNRIGFSYLIAMHIAGTMSRNKSTRPKQLIGQSIGNQSESKGR</sequence>
<organism evidence="2 3">
    <name type="scientific">Botryotinia fuckeliana (strain T4)</name>
    <name type="common">Noble rot fungus</name>
    <name type="synonym">Botrytis cinerea</name>
    <dbReference type="NCBI Taxonomy" id="999810"/>
    <lineage>
        <taxon>Eukaryota</taxon>
        <taxon>Fungi</taxon>
        <taxon>Dikarya</taxon>
        <taxon>Ascomycota</taxon>
        <taxon>Pezizomycotina</taxon>
        <taxon>Leotiomycetes</taxon>
        <taxon>Helotiales</taxon>
        <taxon>Sclerotiniaceae</taxon>
        <taxon>Botrytis</taxon>
    </lineage>
</organism>
<gene>
    <name evidence="2" type="ORF">BofuT4_uP055840.1</name>
</gene>